<name>A0ABX3NN16_9BACT</name>
<dbReference type="SUPFAM" id="SSF52540">
    <property type="entry name" value="P-loop containing nucleoside triphosphate hydrolases"/>
    <property type="match status" value="2"/>
</dbReference>
<dbReference type="Proteomes" id="UP000192277">
    <property type="component" value="Unassembled WGS sequence"/>
</dbReference>
<dbReference type="PROSITE" id="PS00211">
    <property type="entry name" value="ABC_TRANSPORTER_1"/>
    <property type="match status" value="1"/>
</dbReference>
<feature type="domain" description="ABC transporter" evidence="3">
    <location>
        <begin position="6"/>
        <end position="240"/>
    </location>
</feature>
<dbReference type="InterPro" id="IPR003439">
    <property type="entry name" value="ABC_transporter-like_ATP-bd"/>
</dbReference>
<evidence type="ECO:0000256" key="1">
    <source>
        <dbReference type="ARBA" id="ARBA00022741"/>
    </source>
</evidence>
<dbReference type="PROSITE" id="PS50893">
    <property type="entry name" value="ABC_TRANSPORTER_2"/>
    <property type="match status" value="2"/>
</dbReference>
<evidence type="ECO:0000256" key="2">
    <source>
        <dbReference type="ARBA" id="ARBA00022840"/>
    </source>
</evidence>
<evidence type="ECO:0000259" key="3">
    <source>
        <dbReference type="PROSITE" id="PS50893"/>
    </source>
</evidence>
<comment type="caution">
    <text evidence="4">The sequence shown here is derived from an EMBL/GenBank/DDBJ whole genome shotgun (WGS) entry which is preliminary data.</text>
</comment>
<evidence type="ECO:0000313" key="4">
    <source>
        <dbReference type="EMBL" id="OQP39064.1"/>
    </source>
</evidence>
<evidence type="ECO:0000313" key="5">
    <source>
        <dbReference type="Proteomes" id="UP000192277"/>
    </source>
</evidence>
<accession>A0ABX3NN16</accession>
<dbReference type="InterPro" id="IPR027417">
    <property type="entry name" value="P-loop_NTPase"/>
</dbReference>
<gene>
    <name evidence="4" type="ORF">A4D02_17150</name>
</gene>
<dbReference type="InterPro" id="IPR017871">
    <property type="entry name" value="ABC_transporter-like_CS"/>
</dbReference>
<keyword evidence="5" id="KW-1185">Reference proteome</keyword>
<keyword evidence="1" id="KW-0547">Nucleotide-binding</keyword>
<dbReference type="EMBL" id="LWBO01000084">
    <property type="protein sequence ID" value="OQP39064.1"/>
    <property type="molecule type" value="Genomic_DNA"/>
</dbReference>
<reference evidence="4 5" key="1">
    <citation type="submission" date="2016-04" db="EMBL/GenBank/DDBJ databases">
        <authorList>
            <person name="Chen L."/>
            <person name="Zhuang W."/>
            <person name="Wang G."/>
        </authorList>
    </citation>
    <scope>NUCLEOTIDE SEQUENCE [LARGE SCALE GENOMIC DNA]</scope>
    <source>
        <strain evidence="5">GR20</strain>
    </source>
</reference>
<dbReference type="RefSeq" id="WP_014217177.1">
    <property type="nucleotide sequence ID" value="NZ_LWBO01000084.1"/>
</dbReference>
<dbReference type="InterPro" id="IPR050334">
    <property type="entry name" value="Molybdenum_import_ModC"/>
</dbReference>
<sequence>MSLALAQLTDVSVTINNIDILKNINLTILPGEQWAIIGKSGSGKTTLAQALTGRAFHSGTVSFHLPNHTHANRILLIEQQHHFKNRSNTSDFYYQQRYNSSDSEDAMTVQEELQPFTDSQPATNWIEQLHLTHVLPEPLIQLSNGENKRLQLAKALFLDPALLIMDNPFIGLDVEGRQSLHRILDTIVASGISIILITPPQELPGCITHVAVLENGQLVSAGKKSAIQLQQAAVAPPLPAAIIQKLKAAGESNHFTTVVKMVNVTIKYGERTILQNINWEVKKGECWSISGPNGAGKSTLLSLVTADNPQAYANELYLFDQRRGSGESIWDIKRRIGFVSPELHLYFDRGTSCFDVIASGLFDTIGLFRQISTAQQEQVQNSIQLLQLQSLQRRPLFQLSLGQQRMVLLARALVKNPPLLILDEPTQGLDDEQISYFKTLVNQLCETFHTTLLYVTHYTKDMPSCITNAVLLENGNMTLKRQAESLKPKA</sequence>
<protein>
    <submittedName>
        <fullName evidence="4">ABC transporter</fullName>
    </submittedName>
</protein>
<organism evidence="4 5">
    <name type="scientific">Niastella koreensis</name>
    <dbReference type="NCBI Taxonomy" id="354356"/>
    <lineage>
        <taxon>Bacteria</taxon>
        <taxon>Pseudomonadati</taxon>
        <taxon>Bacteroidota</taxon>
        <taxon>Chitinophagia</taxon>
        <taxon>Chitinophagales</taxon>
        <taxon>Chitinophagaceae</taxon>
        <taxon>Niastella</taxon>
    </lineage>
</organism>
<dbReference type="PANTHER" id="PTHR43514:SF4">
    <property type="entry name" value="ABC TRANSPORTER I FAMILY MEMBER 10"/>
    <property type="match status" value="1"/>
</dbReference>
<dbReference type="Gene3D" id="3.40.50.300">
    <property type="entry name" value="P-loop containing nucleotide triphosphate hydrolases"/>
    <property type="match status" value="2"/>
</dbReference>
<proteinExistence type="predicted"/>
<dbReference type="PANTHER" id="PTHR43514">
    <property type="entry name" value="ABC TRANSPORTER I FAMILY MEMBER 10"/>
    <property type="match status" value="1"/>
</dbReference>
<dbReference type="Pfam" id="PF00005">
    <property type="entry name" value="ABC_tran"/>
    <property type="match status" value="2"/>
</dbReference>
<feature type="domain" description="ABC transporter" evidence="3">
    <location>
        <begin position="259"/>
        <end position="490"/>
    </location>
</feature>
<keyword evidence="2" id="KW-0067">ATP-binding</keyword>
<dbReference type="InterPro" id="IPR003593">
    <property type="entry name" value="AAA+_ATPase"/>
</dbReference>
<dbReference type="SMART" id="SM00382">
    <property type="entry name" value="AAA"/>
    <property type="match status" value="2"/>
</dbReference>